<dbReference type="Proteomes" id="UP001168098">
    <property type="component" value="Unassembled WGS sequence"/>
</dbReference>
<dbReference type="PANTHER" id="PTHR47186:SF61">
    <property type="entry name" value="LEUCINE-RICH REPEAT-CONTAINING PROTEIN 57-RELATED"/>
    <property type="match status" value="1"/>
</dbReference>
<dbReference type="Pfam" id="PF13855">
    <property type="entry name" value="LRR_8"/>
    <property type="match status" value="1"/>
</dbReference>
<accession>A0AA38ZYF7</accession>
<dbReference type="InterPro" id="IPR032675">
    <property type="entry name" value="LRR_dom_sf"/>
</dbReference>
<dbReference type="PROSITE" id="PS51450">
    <property type="entry name" value="LRR"/>
    <property type="match status" value="1"/>
</dbReference>
<dbReference type="AlphaFoldDB" id="A0AA38ZYF7"/>
<keyword evidence="1" id="KW-0433">Leucine-rich repeat</keyword>
<dbReference type="Gene3D" id="3.80.10.10">
    <property type="entry name" value="Ribonuclease Inhibitor"/>
    <property type="match status" value="3"/>
</dbReference>
<dbReference type="PANTHER" id="PTHR47186">
    <property type="entry name" value="LEUCINE-RICH REPEAT-CONTAINING PROTEIN 57"/>
    <property type="match status" value="1"/>
</dbReference>
<dbReference type="SMART" id="SM00369">
    <property type="entry name" value="LRR_TYP"/>
    <property type="match status" value="3"/>
</dbReference>
<dbReference type="Pfam" id="PF20160">
    <property type="entry name" value="C-JID"/>
    <property type="match status" value="1"/>
</dbReference>
<protein>
    <recommendedName>
        <fullName evidence="3">C-JID domain-containing protein</fullName>
    </recommendedName>
</protein>
<dbReference type="InterPro" id="IPR001611">
    <property type="entry name" value="Leu-rich_rpt"/>
</dbReference>
<evidence type="ECO:0000313" key="5">
    <source>
        <dbReference type="Proteomes" id="UP001168098"/>
    </source>
</evidence>
<reference evidence="4 5" key="1">
    <citation type="journal article" date="2023" name="BMC Biotechnol.">
        <title>Vitis rotundifolia cv Carlos genome sequencing.</title>
        <authorList>
            <person name="Huff M."/>
            <person name="Hulse-Kemp A."/>
            <person name="Scheffler B."/>
            <person name="Youngblood R."/>
            <person name="Simpson S."/>
            <person name="Babiker E."/>
            <person name="Staton M."/>
        </authorList>
    </citation>
    <scope>NUCLEOTIDE SEQUENCE [LARGE SCALE GENOMIC DNA]</scope>
    <source>
        <tissue evidence="4">Leaf</tissue>
    </source>
</reference>
<dbReference type="InterPro" id="IPR003591">
    <property type="entry name" value="Leu-rich_rpt_typical-subtyp"/>
</dbReference>
<dbReference type="Pfam" id="PF00560">
    <property type="entry name" value="LRR_1"/>
    <property type="match status" value="1"/>
</dbReference>
<keyword evidence="5" id="KW-1185">Reference proteome</keyword>
<dbReference type="InterPro" id="IPR045344">
    <property type="entry name" value="C-JID"/>
</dbReference>
<dbReference type="EMBL" id="JARBHA010000007">
    <property type="protein sequence ID" value="KAJ9697384.1"/>
    <property type="molecule type" value="Genomic_DNA"/>
</dbReference>
<sequence length="700" mass="80624">MENVETISLDLSRLKEKWFTTKIFAQMKKVFAKMKKLRLLKVYYSHGVQHKMRLPEGFEFPSNLNYLDWEGLVSLPSNFHGEKLVAINLKSSNIKELFKGEKCFAELKFIDLSNSQQLIKIPKFSRMPKLEKLNLEGCVSFCKLHSSIGTFSEMRFLRELNFSESGIRELPSSIGSLISLETLDLSKCSKFEKFPDIFFVNMRHLKMLLLSDSGIRELPTSIECLEALEWLSLDNCSNFEKFPEIQKNMENLCYLNLENSAIKEISCWTSHLTRLQSLLLNDCKNLRFFNSSLQLKSLESCFLNNCSNLEIFSESCFLNNCSNLEIFSEEDMEHSKGLSLRERRIYLGRLELSNCENLETLPNSIGMTRLRRLLVRNCPKLHKLPDSLRGLQHCLEQLDVSGCSLMAGAIPDDLWCLFSLRSLNVSGNNIDCIPGGIIHLSRLISLSMNHCLMLKEIPELPSSLRRIAARGCPLLETLSSDAKHPLWSSLPNCLKSISIQDFPTSSYWRYYNLSEVVIPGSRGIPEWISHKSMGDEITIDLPKNWFEDNNFLGFALFCHHVHVPLDDDIRKTFYVRFFPFDTLRLLISDGDQFGDVETSRSIPNRRQDMKNSTFFADPALTVVYFPQIAISSEYRSNRWNKFKASFLASFGPDFKAGYKVESCGIHLIYKKAQDHPQQSLQLFNVKRSHDDTEDHPHHKK</sequence>
<proteinExistence type="predicted"/>
<evidence type="ECO:0000313" key="4">
    <source>
        <dbReference type="EMBL" id="KAJ9697384.1"/>
    </source>
</evidence>
<keyword evidence="2" id="KW-0677">Repeat</keyword>
<evidence type="ECO:0000256" key="1">
    <source>
        <dbReference type="ARBA" id="ARBA00022614"/>
    </source>
</evidence>
<evidence type="ECO:0000256" key="2">
    <source>
        <dbReference type="ARBA" id="ARBA00022737"/>
    </source>
</evidence>
<gene>
    <name evidence="4" type="ORF">PVL29_009277</name>
</gene>
<comment type="caution">
    <text evidence="4">The sequence shown here is derived from an EMBL/GenBank/DDBJ whole genome shotgun (WGS) entry which is preliminary data.</text>
</comment>
<feature type="domain" description="C-JID" evidence="3">
    <location>
        <begin position="522"/>
        <end position="672"/>
    </location>
</feature>
<organism evidence="4 5">
    <name type="scientific">Vitis rotundifolia</name>
    <name type="common">Muscadine grape</name>
    <dbReference type="NCBI Taxonomy" id="103349"/>
    <lineage>
        <taxon>Eukaryota</taxon>
        <taxon>Viridiplantae</taxon>
        <taxon>Streptophyta</taxon>
        <taxon>Embryophyta</taxon>
        <taxon>Tracheophyta</taxon>
        <taxon>Spermatophyta</taxon>
        <taxon>Magnoliopsida</taxon>
        <taxon>eudicotyledons</taxon>
        <taxon>Gunneridae</taxon>
        <taxon>Pentapetalae</taxon>
        <taxon>rosids</taxon>
        <taxon>Vitales</taxon>
        <taxon>Vitaceae</taxon>
        <taxon>Viteae</taxon>
        <taxon>Vitis</taxon>
    </lineage>
</organism>
<evidence type="ECO:0000259" key="3">
    <source>
        <dbReference type="Pfam" id="PF20160"/>
    </source>
</evidence>
<dbReference type="SUPFAM" id="SSF52058">
    <property type="entry name" value="L domain-like"/>
    <property type="match status" value="2"/>
</dbReference>
<name>A0AA38ZYF7_VITRO</name>